<dbReference type="AlphaFoldDB" id="A0A0L8K411"/>
<evidence type="ECO:0008006" key="4">
    <source>
        <dbReference type="Google" id="ProtNLM"/>
    </source>
</evidence>
<name>A0A0L8K411_STRVR</name>
<reference evidence="2 3" key="1">
    <citation type="submission" date="2015-06" db="EMBL/GenBank/DDBJ databases">
        <authorList>
            <person name="Hoefler B.C."/>
            <person name="Straight P.D."/>
        </authorList>
    </citation>
    <scope>NUCLEOTIDE SEQUENCE [LARGE SCALE GENOMIC DNA]</scope>
    <source>
        <strain evidence="2 3">NRRL 3427</strain>
    </source>
</reference>
<organism evidence="2 3">
    <name type="scientific">Streptomyces viridochromogenes</name>
    <dbReference type="NCBI Taxonomy" id="1938"/>
    <lineage>
        <taxon>Bacteria</taxon>
        <taxon>Bacillati</taxon>
        <taxon>Actinomycetota</taxon>
        <taxon>Actinomycetes</taxon>
        <taxon>Kitasatosporales</taxon>
        <taxon>Streptomycetaceae</taxon>
        <taxon>Streptomyces</taxon>
    </lineage>
</organism>
<evidence type="ECO:0000313" key="2">
    <source>
        <dbReference type="EMBL" id="KOG20665.1"/>
    </source>
</evidence>
<gene>
    <name evidence="2" type="ORF">ADK34_23360</name>
</gene>
<evidence type="ECO:0000256" key="1">
    <source>
        <dbReference type="SAM" id="SignalP"/>
    </source>
</evidence>
<feature type="chain" id="PRO_5005585079" description="Secreted protein" evidence="1">
    <location>
        <begin position="31"/>
        <end position="118"/>
    </location>
</feature>
<evidence type="ECO:0000313" key="3">
    <source>
        <dbReference type="Proteomes" id="UP000037023"/>
    </source>
</evidence>
<dbReference type="OrthoDB" id="4333476at2"/>
<protein>
    <recommendedName>
        <fullName evidence="4">Secreted protein</fullName>
    </recommendedName>
</protein>
<accession>A0A0L8K411</accession>
<keyword evidence="1" id="KW-0732">Signal</keyword>
<feature type="signal peptide" evidence="1">
    <location>
        <begin position="1"/>
        <end position="30"/>
    </location>
</feature>
<dbReference type="EMBL" id="LGUP01000293">
    <property type="protein sequence ID" value="KOG20665.1"/>
    <property type="molecule type" value="Genomic_DNA"/>
</dbReference>
<proteinExistence type="predicted"/>
<dbReference type="RefSeq" id="WP_033201308.1">
    <property type="nucleotide sequence ID" value="NZ_LGUP01000293.1"/>
</dbReference>
<sequence>MTMYGKLARVLAATALATAGLVGYAGSAAAGTNGQQVTVSTRWSDQIRMCGRNQYDQEACTGWIASPDLWTPVSGWWWKGEVFIEGWRQDTGESYYGYCDVPPEQASDWTECYLWGTL</sequence>
<dbReference type="PATRIC" id="fig|1938.6.peg.5031"/>
<dbReference type="Proteomes" id="UP000037023">
    <property type="component" value="Unassembled WGS sequence"/>
</dbReference>
<comment type="caution">
    <text evidence="2">The sequence shown here is derived from an EMBL/GenBank/DDBJ whole genome shotgun (WGS) entry which is preliminary data.</text>
</comment>